<name>A0A226BXB6_9FIRM</name>
<gene>
    <name evidence="4" type="ORF">CDO51_11105</name>
</gene>
<comment type="caution">
    <text evidence="4">The sequence shown here is derived from an EMBL/GenBank/DDBJ whole genome shotgun (WGS) entry which is preliminary data.</text>
</comment>
<dbReference type="Gene3D" id="3.40.50.11220">
    <property type="match status" value="1"/>
</dbReference>
<feature type="domain" description="Cobalamin synthesis G N-terminal" evidence="3">
    <location>
        <begin position="58"/>
        <end position="137"/>
    </location>
</feature>
<keyword evidence="1" id="KW-0472">Membrane</keyword>
<evidence type="ECO:0000259" key="3">
    <source>
        <dbReference type="Pfam" id="PF11760"/>
    </source>
</evidence>
<dbReference type="Pfam" id="PF01890">
    <property type="entry name" value="CbiG_C"/>
    <property type="match status" value="1"/>
</dbReference>
<evidence type="ECO:0000313" key="5">
    <source>
        <dbReference type="Proteomes" id="UP000214588"/>
    </source>
</evidence>
<dbReference type="InterPro" id="IPR002750">
    <property type="entry name" value="CobE/GbiG_C"/>
</dbReference>
<accession>A0A226BXB6</accession>
<keyword evidence="5" id="KW-1185">Reference proteome</keyword>
<organism evidence="4 5">
    <name type="scientific">Natranaerobius trueperi</name>
    <dbReference type="NCBI Taxonomy" id="759412"/>
    <lineage>
        <taxon>Bacteria</taxon>
        <taxon>Bacillati</taxon>
        <taxon>Bacillota</taxon>
        <taxon>Clostridia</taxon>
        <taxon>Natranaerobiales</taxon>
        <taxon>Natranaerobiaceae</taxon>
        <taxon>Natranaerobius</taxon>
    </lineage>
</organism>
<evidence type="ECO:0008006" key="6">
    <source>
        <dbReference type="Google" id="ProtNLM"/>
    </source>
</evidence>
<dbReference type="Proteomes" id="UP000214588">
    <property type="component" value="Unassembled WGS sequence"/>
</dbReference>
<dbReference type="EMBL" id="NIQC01000031">
    <property type="protein sequence ID" value="OWZ82974.1"/>
    <property type="molecule type" value="Genomic_DNA"/>
</dbReference>
<dbReference type="InterPro" id="IPR052553">
    <property type="entry name" value="CbiG_hydrolase"/>
</dbReference>
<dbReference type="InterPro" id="IPR036518">
    <property type="entry name" value="CobE/GbiG_C_sf"/>
</dbReference>
<evidence type="ECO:0000259" key="2">
    <source>
        <dbReference type="Pfam" id="PF01890"/>
    </source>
</evidence>
<feature type="transmembrane region" description="Helical" evidence="1">
    <location>
        <begin position="60"/>
        <end position="82"/>
    </location>
</feature>
<dbReference type="InterPro" id="IPR021744">
    <property type="entry name" value="CbiG_N"/>
</dbReference>
<dbReference type="PANTHER" id="PTHR37477">
    <property type="entry name" value="COBALT-PRECORRIN-5A HYDROLASE"/>
    <property type="match status" value="1"/>
</dbReference>
<dbReference type="GO" id="GO:0009236">
    <property type="term" value="P:cobalamin biosynthetic process"/>
    <property type="evidence" value="ECO:0007669"/>
    <property type="project" value="InterPro"/>
</dbReference>
<proteinExistence type="predicted"/>
<evidence type="ECO:0000256" key="1">
    <source>
        <dbReference type="SAM" id="Phobius"/>
    </source>
</evidence>
<evidence type="ECO:0000313" key="4">
    <source>
        <dbReference type="EMBL" id="OWZ82974.1"/>
    </source>
</evidence>
<dbReference type="PANTHER" id="PTHR37477:SF1">
    <property type="entry name" value="COBALT-PRECORRIN-5A HYDROLASE"/>
    <property type="match status" value="1"/>
</dbReference>
<dbReference type="AlphaFoldDB" id="A0A226BXB6"/>
<dbReference type="RefSeq" id="WP_089024322.1">
    <property type="nucleotide sequence ID" value="NZ_NIQC01000031.1"/>
</dbReference>
<sequence>MNKYLAIIVVSKEGYEKGKTIFEHFKNSRMFVPYDLFKHELDSLQGIYSYKSDLKNVIRLAFYNFSGVIIIGSVGITVRLLAPFLQNKVSDPGVVAVDQEGCFAVSVLSGHLGGGNKLAKEVSEILTVKPVITTASDLGNKVTPDLLAYLWNLKIEGIEKQHVKELLKHINSHIVKGNQITWMVDEKLNVTTDFINFQLWRNERIKESEQPVVLITDRVLTHKQLSKNVIILRPKSIIAGLGCKKGVLATDILEYLHTNLIANGVSPLCLKSLVSIDKKKSELGLLEAARYLKVDLKFFNSNELIQFVNKKNASEFVNKKMGVGGVCEPAVMKLCKDIITRKTASRDKKITIALGRVGWPQWASDLVEERAYH</sequence>
<reference evidence="4 5" key="1">
    <citation type="submission" date="2017-06" db="EMBL/GenBank/DDBJ databases">
        <title>Draft Genome Sequence of Natranaerobius trueperi halophilic, alkalithermophilic bacteria from soda lakes.</title>
        <authorList>
            <person name="Zhao B."/>
        </authorList>
    </citation>
    <scope>NUCLEOTIDE SEQUENCE [LARGE SCALE GENOMIC DNA]</scope>
    <source>
        <strain evidence="4 5">DSM 18760</strain>
    </source>
</reference>
<dbReference type="OrthoDB" id="9781023at2"/>
<dbReference type="SUPFAM" id="SSF159672">
    <property type="entry name" value="CbiG N-terminal domain-like"/>
    <property type="match status" value="1"/>
</dbReference>
<keyword evidence="1" id="KW-1133">Transmembrane helix</keyword>
<dbReference type="Gene3D" id="3.30.420.180">
    <property type="entry name" value="CobE/GbiG C-terminal domain"/>
    <property type="match status" value="1"/>
</dbReference>
<dbReference type="InterPro" id="IPR038029">
    <property type="entry name" value="GbiG_N_sf"/>
</dbReference>
<feature type="domain" description="CobE/GbiG C-terminal" evidence="2">
    <location>
        <begin position="237"/>
        <end position="354"/>
    </location>
</feature>
<protein>
    <recommendedName>
        <fullName evidence="6">Cobalamin biosynthesis protein CbiG</fullName>
    </recommendedName>
</protein>
<dbReference type="SUPFAM" id="SSF159664">
    <property type="entry name" value="CobE/GbiG C-terminal domain-like"/>
    <property type="match status" value="1"/>
</dbReference>
<keyword evidence="1" id="KW-0812">Transmembrane</keyword>
<dbReference type="Pfam" id="PF11760">
    <property type="entry name" value="CbiG_N"/>
    <property type="match status" value="1"/>
</dbReference>